<sequence length="234" mass="26005">MTKFMKKKTLGIKRRAGGHMIQAAKSPIPSSACAVACPMTEENAKTVPLGNSIMTTPPNPLLVLTEEGQTSAFHHKSACSAWWAKFGPRLKSEYDLPEAMALGFELEDENAACTVELAGLLLGRVHKAVIAGLLRRRMQETGMNARDWIYIELLEDAVRYLMTPPERHRLASLPDEGLPASRDRSAANSQWPVVDDKQDSSAEFRRDFSEQVSGRNPAQDNSVQRGHHRVLRPF</sequence>
<protein>
    <submittedName>
        <fullName evidence="2">Uncharacterized protein</fullName>
    </submittedName>
</protein>
<feature type="compositionally biased region" description="Basic residues" evidence="1">
    <location>
        <begin position="225"/>
        <end position="234"/>
    </location>
</feature>
<reference evidence="2 3" key="1">
    <citation type="submission" date="2019-11" db="EMBL/GenBank/DDBJ databases">
        <title>Metabolism of dissolved organic matter in forest soils.</title>
        <authorList>
            <person name="Cyle K.T."/>
            <person name="Wilhelm R.C."/>
            <person name="Martinez C.E."/>
        </authorList>
    </citation>
    <scope>NUCLEOTIDE SEQUENCE [LARGE SCALE GENOMIC DNA]</scope>
    <source>
        <strain evidence="2 3">5N</strain>
    </source>
</reference>
<evidence type="ECO:0000313" key="2">
    <source>
        <dbReference type="EMBL" id="NPT62338.1"/>
    </source>
</evidence>
<gene>
    <name evidence="2" type="ORF">GNZ13_49495</name>
</gene>
<dbReference type="RefSeq" id="WP_172178795.1">
    <property type="nucleotide sequence ID" value="NZ_WOEZ01000314.1"/>
</dbReference>
<organism evidence="2 3">
    <name type="scientific">Paraburkholderia elongata</name>
    <dbReference type="NCBI Taxonomy" id="2675747"/>
    <lineage>
        <taxon>Bacteria</taxon>
        <taxon>Pseudomonadati</taxon>
        <taxon>Pseudomonadota</taxon>
        <taxon>Betaproteobacteria</taxon>
        <taxon>Burkholderiales</taxon>
        <taxon>Burkholderiaceae</taxon>
        <taxon>Paraburkholderia</taxon>
    </lineage>
</organism>
<dbReference type="EMBL" id="WOEZ01000314">
    <property type="protein sequence ID" value="NPT62338.1"/>
    <property type="molecule type" value="Genomic_DNA"/>
</dbReference>
<evidence type="ECO:0000256" key="1">
    <source>
        <dbReference type="SAM" id="MobiDB-lite"/>
    </source>
</evidence>
<dbReference type="Proteomes" id="UP000655523">
    <property type="component" value="Unassembled WGS sequence"/>
</dbReference>
<feature type="compositionally biased region" description="Polar residues" evidence="1">
    <location>
        <begin position="210"/>
        <end position="224"/>
    </location>
</feature>
<dbReference type="AlphaFoldDB" id="A0A972SNL3"/>
<comment type="caution">
    <text evidence="2">The sequence shown here is derived from an EMBL/GenBank/DDBJ whole genome shotgun (WGS) entry which is preliminary data.</text>
</comment>
<feature type="compositionally biased region" description="Basic and acidic residues" evidence="1">
    <location>
        <begin position="194"/>
        <end position="209"/>
    </location>
</feature>
<accession>A0A972SNL3</accession>
<proteinExistence type="predicted"/>
<evidence type="ECO:0000313" key="3">
    <source>
        <dbReference type="Proteomes" id="UP000655523"/>
    </source>
</evidence>
<feature type="region of interest" description="Disordered" evidence="1">
    <location>
        <begin position="171"/>
        <end position="234"/>
    </location>
</feature>
<name>A0A972SNL3_9BURK</name>
<keyword evidence="3" id="KW-1185">Reference proteome</keyword>